<dbReference type="PANTHER" id="PTHR46890:SF48">
    <property type="entry name" value="RNA-DIRECTED DNA POLYMERASE"/>
    <property type="match status" value="1"/>
</dbReference>
<evidence type="ECO:0000256" key="1">
    <source>
        <dbReference type="SAM" id="Phobius"/>
    </source>
</evidence>
<gene>
    <name evidence="2" type="ORF">Slati_2978600</name>
</gene>
<sequence>MEEVIATVSPRVTREMNEVLCNLSHMRKSNAPLDQMYPYKSPGPMCENPMSVNDFRPVSLCNVIYKLASKAIANRIKPLLNDIISKTQSAFVPGRFIMDNVLVAYELNHYLTHKRWRNVRGVSKGWRCADELLEALISCLLMTRCYSAKQRKNTNQSLKKSLARQLRVVLVDKHEKYLGLPTVSGRSKRELGAKRLSQAGRMVLIKSGASYTDICDRVFLLPDGFLHELEIGVQAKYYPDSDFLNANSGGKPSYTWLSILATRDLIQRGTRWRVGDGSRINIISDPWLPKLVSFKLIKPPKSLPSSSKVPPGRSRYFVEQRTEQRHCAWLEFPVASEGTSKGYTAGVAGMSGSNSSLLQPQTQRIGHCLIVYTVWTGVGGYAPCATAVLILET</sequence>
<evidence type="ECO:0008006" key="3">
    <source>
        <dbReference type="Google" id="ProtNLM"/>
    </source>
</evidence>
<reference evidence="2" key="1">
    <citation type="submission" date="2020-06" db="EMBL/GenBank/DDBJ databases">
        <authorList>
            <person name="Li T."/>
            <person name="Hu X."/>
            <person name="Zhang T."/>
            <person name="Song X."/>
            <person name="Zhang H."/>
            <person name="Dai N."/>
            <person name="Sheng W."/>
            <person name="Hou X."/>
            <person name="Wei L."/>
        </authorList>
    </citation>
    <scope>NUCLEOTIDE SEQUENCE</scope>
    <source>
        <strain evidence="2">KEN1</strain>
        <tissue evidence="2">Leaf</tissue>
    </source>
</reference>
<keyword evidence="1" id="KW-0472">Membrane</keyword>
<dbReference type="InterPro" id="IPR052343">
    <property type="entry name" value="Retrotransposon-Effector_Assoc"/>
</dbReference>
<evidence type="ECO:0000313" key="2">
    <source>
        <dbReference type="EMBL" id="KAL0428038.1"/>
    </source>
</evidence>
<proteinExistence type="predicted"/>
<dbReference type="PANTHER" id="PTHR46890">
    <property type="entry name" value="NON-LTR RETROLELEMENT REVERSE TRANSCRIPTASE-LIKE PROTEIN-RELATED"/>
    <property type="match status" value="1"/>
</dbReference>
<protein>
    <recommendedName>
        <fullName evidence="3">Reverse transcriptase domain-containing protein</fullName>
    </recommendedName>
</protein>
<dbReference type="AlphaFoldDB" id="A0AAW2VFV4"/>
<feature type="transmembrane region" description="Helical" evidence="1">
    <location>
        <begin position="369"/>
        <end position="391"/>
    </location>
</feature>
<dbReference type="EMBL" id="JACGWN010000010">
    <property type="protein sequence ID" value="KAL0428038.1"/>
    <property type="molecule type" value="Genomic_DNA"/>
</dbReference>
<name>A0AAW2VFV4_9LAMI</name>
<keyword evidence="1" id="KW-1133">Transmembrane helix</keyword>
<reference evidence="2" key="2">
    <citation type="journal article" date="2024" name="Plant">
        <title>Genomic evolution and insights into agronomic trait innovations of Sesamum species.</title>
        <authorList>
            <person name="Miao H."/>
            <person name="Wang L."/>
            <person name="Qu L."/>
            <person name="Liu H."/>
            <person name="Sun Y."/>
            <person name="Le M."/>
            <person name="Wang Q."/>
            <person name="Wei S."/>
            <person name="Zheng Y."/>
            <person name="Lin W."/>
            <person name="Duan Y."/>
            <person name="Cao H."/>
            <person name="Xiong S."/>
            <person name="Wang X."/>
            <person name="Wei L."/>
            <person name="Li C."/>
            <person name="Ma Q."/>
            <person name="Ju M."/>
            <person name="Zhao R."/>
            <person name="Li G."/>
            <person name="Mu C."/>
            <person name="Tian Q."/>
            <person name="Mei H."/>
            <person name="Zhang T."/>
            <person name="Gao T."/>
            <person name="Zhang H."/>
        </authorList>
    </citation>
    <scope>NUCLEOTIDE SEQUENCE</scope>
    <source>
        <strain evidence="2">KEN1</strain>
    </source>
</reference>
<feature type="non-terminal residue" evidence="2">
    <location>
        <position position="393"/>
    </location>
</feature>
<comment type="caution">
    <text evidence="2">The sequence shown here is derived from an EMBL/GenBank/DDBJ whole genome shotgun (WGS) entry which is preliminary data.</text>
</comment>
<accession>A0AAW2VFV4</accession>
<keyword evidence="1" id="KW-0812">Transmembrane</keyword>
<organism evidence="2">
    <name type="scientific">Sesamum latifolium</name>
    <dbReference type="NCBI Taxonomy" id="2727402"/>
    <lineage>
        <taxon>Eukaryota</taxon>
        <taxon>Viridiplantae</taxon>
        <taxon>Streptophyta</taxon>
        <taxon>Embryophyta</taxon>
        <taxon>Tracheophyta</taxon>
        <taxon>Spermatophyta</taxon>
        <taxon>Magnoliopsida</taxon>
        <taxon>eudicotyledons</taxon>
        <taxon>Gunneridae</taxon>
        <taxon>Pentapetalae</taxon>
        <taxon>asterids</taxon>
        <taxon>lamiids</taxon>
        <taxon>Lamiales</taxon>
        <taxon>Pedaliaceae</taxon>
        <taxon>Sesamum</taxon>
    </lineage>
</organism>